<keyword evidence="1" id="KW-0812">Transmembrane</keyword>
<dbReference type="HOGENOM" id="CLU_025121_2_0_9"/>
<dbReference type="EMBL" id="AQFT01000072">
    <property type="protein sequence ID" value="EMZ27290.1"/>
    <property type="molecule type" value="Genomic_DNA"/>
</dbReference>
<keyword evidence="1" id="KW-0472">Membrane</keyword>
<feature type="transmembrane region" description="Helical" evidence="1">
    <location>
        <begin position="88"/>
        <end position="105"/>
    </location>
</feature>
<evidence type="ECO:0000256" key="1">
    <source>
        <dbReference type="SAM" id="Phobius"/>
    </source>
</evidence>
<sequence length="539" mass="61121">MDTQMNDKMQSDVFVDALFEEEPPVFQAEQFKIFGLSSLLYAVVYTVCMFQNSNGITMPVWIAATIIYTCTMMKKLSVTTCGHLRKGSGFYITVMLLIGVSTVFTDASYMVLLNYIGFFLMLMMFLLYNFCDDSQWDFSKSLAEMILAVFGGIGCMIVPFTDGYAFWNMKKIKQNKTLKAVLIGCILAVPGMLVLGICLSIADAVFEAMVMRLFSGLHVPATVMRVIAMLLFGYFSSYCGMRYLLRRSRMTVKAHQTAFDPVIAMTFSGVIVAMYLVFCGVQVLYLFAGNMRLPKGMTYAAYAQRGFYMLLFVCFVNLALVLCIRRFFARHKILDVMLLLICACTYLMLASSAYRMYLYIGAYQLTVLRVFVLAALVTLAFLLAGVALLICRPRFPLFHYGIAVVSVVYICLAFLNVDCLVAGYNLSHAHQTEHLDLAYLASLSPDAAPAMADYYEQASEEVRENIRNDVTRIKMVLEGQGDGSERSSEYWFAQYLSQLYYKERNMGLRNFNVSRYRTVRLFRNLSENLFDITDTISYN</sequence>
<keyword evidence="1" id="KW-1133">Transmembrane helix</keyword>
<dbReference type="eggNOG" id="COG2205">
    <property type="taxonomic scope" value="Bacteria"/>
</dbReference>
<keyword evidence="3" id="KW-1185">Reference proteome</keyword>
<protein>
    <submittedName>
        <fullName evidence="2">Uncharacterized protein</fullName>
    </submittedName>
</protein>
<feature type="transmembrane region" description="Helical" evidence="1">
    <location>
        <begin position="222"/>
        <end position="241"/>
    </location>
</feature>
<dbReference type="AlphaFoldDB" id="N2AMJ1"/>
<feature type="transmembrane region" description="Helical" evidence="1">
    <location>
        <begin position="262"/>
        <end position="287"/>
    </location>
</feature>
<feature type="transmembrane region" description="Helical" evidence="1">
    <location>
        <begin position="39"/>
        <end position="68"/>
    </location>
</feature>
<organism evidence="2 3">
    <name type="scientific">Eubacterium plexicaudatum ASF492</name>
    <dbReference type="NCBI Taxonomy" id="1235802"/>
    <lineage>
        <taxon>Bacteria</taxon>
        <taxon>Bacillati</taxon>
        <taxon>Bacillota</taxon>
        <taxon>Clostridia</taxon>
        <taxon>Eubacteriales</taxon>
        <taxon>Eubacteriaceae</taxon>
        <taxon>Eubacterium</taxon>
    </lineage>
</organism>
<feature type="transmembrane region" description="Helical" evidence="1">
    <location>
        <begin position="397"/>
        <end position="417"/>
    </location>
</feature>
<reference evidence="2 3" key="1">
    <citation type="journal article" date="2014" name="Genome Announc.">
        <title>Draft genome sequences of the altered schaedler flora, a defined bacterial community from gnotobiotic mice.</title>
        <authorList>
            <person name="Wannemuehler M.J."/>
            <person name="Overstreet A.M."/>
            <person name="Ward D.V."/>
            <person name="Phillips G.J."/>
        </authorList>
    </citation>
    <scope>NUCLEOTIDE SEQUENCE [LARGE SCALE GENOMIC DNA]</scope>
    <source>
        <strain evidence="2 3">ASF492</strain>
    </source>
</reference>
<feature type="transmembrane region" description="Helical" evidence="1">
    <location>
        <begin position="180"/>
        <end position="202"/>
    </location>
</feature>
<dbReference type="InterPro" id="IPR025291">
    <property type="entry name" value="DUF4153"/>
</dbReference>
<evidence type="ECO:0000313" key="2">
    <source>
        <dbReference type="EMBL" id="EMZ27290.1"/>
    </source>
</evidence>
<feature type="transmembrane region" description="Helical" evidence="1">
    <location>
        <begin position="142"/>
        <end position="160"/>
    </location>
</feature>
<dbReference type="OrthoDB" id="9767931at2"/>
<name>N2AMJ1_9FIRM</name>
<dbReference type="Pfam" id="PF13687">
    <property type="entry name" value="DUF4153"/>
    <property type="match status" value="1"/>
</dbReference>
<dbReference type="Proteomes" id="UP000012589">
    <property type="component" value="Unassembled WGS sequence"/>
</dbReference>
<dbReference type="PATRIC" id="fig|1235802.3.peg.2551"/>
<feature type="transmembrane region" description="Helical" evidence="1">
    <location>
        <begin position="336"/>
        <end position="358"/>
    </location>
</feature>
<proteinExistence type="predicted"/>
<accession>N2AMJ1</accession>
<evidence type="ECO:0000313" key="3">
    <source>
        <dbReference type="Proteomes" id="UP000012589"/>
    </source>
</evidence>
<gene>
    <name evidence="2" type="ORF">C823_02414</name>
</gene>
<comment type="caution">
    <text evidence="2">The sequence shown here is derived from an EMBL/GenBank/DDBJ whole genome shotgun (WGS) entry which is preliminary data.</text>
</comment>
<feature type="transmembrane region" description="Helical" evidence="1">
    <location>
        <begin position="370"/>
        <end position="390"/>
    </location>
</feature>
<feature type="transmembrane region" description="Helical" evidence="1">
    <location>
        <begin position="307"/>
        <end position="324"/>
    </location>
</feature>
<dbReference type="STRING" id="1235802.C823_02414"/>
<feature type="transmembrane region" description="Helical" evidence="1">
    <location>
        <begin position="112"/>
        <end position="130"/>
    </location>
</feature>